<dbReference type="Gene3D" id="1.10.472.80">
    <property type="entry name" value="Ypt/Rab-GAP domain of gyp1p, domain 3"/>
    <property type="match status" value="1"/>
</dbReference>
<dbReference type="GO" id="GO:0005096">
    <property type="term" value="F:GTPase activator activity"/>
    <property type="evidence" value="ECO:0007669"/>
    <property type="project" value="UniProtKB-KW"/>
</dbReference>
<evidence type="ECO:0000256" key="3">
    <source>
        <dbReference type="ARBA" id="ARBA00022490"/>
    </source>
</evidence>
<dbReference type="Pfam" id="PF00566">
    <property type="entry name" value="RabGAP-TBC"/>
    <property type="match status" value="1"/>
</dbReference>
<keyword evidence="4" id="KW-0597">Phosphoprotein</keyword>
<evidence type="ECO:0000256" key="8">
    <source>
        <dbReference type="ARBA" id="ARBA00067480"/>
    </source>
</evidence>
<dbReference type="AlphaFoldDB" id="A0A8B7N167"/>
<dbReference type="FunFam" id="1.10.8.270:FF:000005">
    <property type="entry name" value="TBC1 domain family member 15"/>
    <property type="match status" value="1"/>
</dbReference>
<comment type="subcellular location">
    <subcellularLocation>
        <location evidence="1">Cytoplasm</location>
    </subcellularLocation>
</comment>
<evidence type="ECO:0000256" key="10">
    <source>
        <dbReference type="SAM" id="MobiDB-lite"/>
    </source>
</evidence>
<evidence type="ECO:0000256" key="9">
    <source>
        <dbReference type="ARBA" id="ARBA00082539"/>
    </source>
</evidence>
<dbReference type="Gene3D" id="1.10.8.270">
    <property type="entry name" value="putative rabgap domain of human tbc1 domain family member 14 like domains"/>
    <property type="match status" value="1"/>
</dbReference>
<reference evidence="13" key="1">
    <citation type="submission" date="2025-08" db="UniProtKB">
        <authorList>
            <consortium name="RefSeq"/>
        </authorList>
    </citation>
    <scope>IDENTIFICATION</scope>
    <source>
        <tissue evidence="13">Whole organism</tissue>
    </source>
</reference>
<keyword evidence="2" id="KW-0343">GTPase activation</keyword>
<dbReference type="InterPro" id="IPR035969">
    <property type="entry name" value="Rab-GAP_TBC_sf"/>
</dbReference>
<comment type="subunit">
    <text evidence="7">Interacts with non-phosphorylated form of RAB8A; phosphorylation of RAB8A at 'Thr-72' disrupts this interaction. Interacts with ARMC12.</text>
</comment>
<feature type="domain" description="Rab-GAP TBC" evidence="11">
    <location>
        <begin position="330"/>
        <end position="540"/>
    </location>
</feature>
<dbReference type="OrthoDB" id="10264062at2759"/>
<evidence type="ECO:0000256" key="1">
    <source>
        <dbReference type="ARBA" id="ARBA00004496"/>
    </source>
</evidence>
<evidence type="ECO:0000256" key="4">
    <source>
        <dbReference type="ARBA" id="ARBA00022553"/>
    </source>
</evidence>
<dbReference type="PANTHER" id="PTHR22957">
    <property type="entry name" value="TBC1 DOMAIN FAMILY MEMBER GTPASE-ACTIVATING PROTEIN"/>
    <property type="match status" value="1"/>
</dbReference>
<keyword evidence="12" id="KW-1185">Reference proteome</keyword>
<evidence type="ECO:0000313" key="13">
    <source>
        <dbReference type="RefSeq" id="XP_018007295.1"/>
    </source>
</evidence>
<dbReference type="SMART" id="SM00164">
    <property type="entry name" value="TBC"/>
    <property type="match status" value="1"/>
</dbReference>
<dbReference type="PROSITE" id="PS50086">
    <property type="entry name" value="TBC_RABGAP"/>
    <property type="match status" value="1"/>
</dbReference>
<dbReference type="PANTHER" id="PTHR22957:SF645">
    <property type="entry name" value="LD27216P"/>
    <property type="match status" value="1"/>
</dbReference>
<sequence>MEEETLVYQQDEVHTIPTSLEELSVAGRLRIIERRHSAYIEWRCSDDESNPDNDWAVVNKSAVTFTHHNSSGSVEISTPRRHVRPISVELADLGSYKLTIEGSLVLIQRDGSTHPALQFPGKDAEYFVEVLSRYVAIKRSEKDSTLFLLRDKKTARIDDQLSALGLVSHASRGSRVRKLHGSSSSDSNRSRGSPQHTSSSQVELHSAVVPWTTAAPQRVMGFISNFRRDPYTTTLTTLSKFYDIVLSEDDWAEGFVSERGGDDLNPFASLSGLDNLEPGFQVVTLKGKLVERPRVERLPPLTQLEYSQHCDVDGGVRDPQLLKRRIFKGGIHPSLRSELWCYLLGYYDWSSSSAQREVRRNERLVEYQKLKLQWSTMTADQELRNSGFRERKSLIEKDVNRTDRSHPFYEGDDNPNVQLLHNILMSYVMFNFDLGYVQGMSDLLAPILYVTQNECAAFWCFVGYIDIVHRNFDMDQSGMKEQLLGLQHLIAVIDPEFMSYLESSESANLYFCFRWLLVRFKRELSYSDTLRLWEVLWSQEPCKNFHLLVAAAILDHERNTIMENKFEFTEILKHINDTSQRLNLEELLCSAEAIYEQLVASSDVPAAVLTLLGLPLKPSSQDGEADVSVGELASEKCVSTDEETSPLESSRIISAGPSSSRGKKENFVLYRRCDHNDDDDFLSEEDTSGDSCGGAGDNNASVVPRGDTSATDGAPRGLVGTVTSILGSAVRHIAGEDASIDLLSPISAALHNEGLFEDAIGQQYL</sequence>
<dbReference type="Proteomes" id="UP000694843">
    <property type="component" value="Unplaced"/>
</dbReference>
<dbReference type="OMA" id="HSTTIME"/>
<evidence type="ECO:0000313" key="12">
    <source>
        <dbReference type="Proteomes" id="UP000694843"/>
    </source>
</evidence>
<keyword evidence="5" id="KW-0007">Acetylation</keyword>
<dbReference type="RefSeq" id="XP_018007295.1">
    <property type="nucleotide sequence ID" value="XM_018151806.2"/>
</dbReference>
<evidence type="ECO:0000256" key="2">
    <source>
        <dbReference type="ARBA" id="ARBA00022468"/>
    </source>
</evidence>
<feature type="region of interest" description="Disordered" evidence="10">
    <location>
        <begin position="172"/>
        <end position="203"/>
    </location>
</feature>
<proteinExistence type="predicted"/>
<dbReference type="InterPro" id="IPR000195">
    <property type="entry name" value="Rab-GAP-TBC_dom"/>
</dbReference>
<dbReference type="SUPFAM" id="SSF47923">
    <property type="entry name" value="Ypt/Rab-GAP domain of gyp1p"/>
    <property type="match status" value="2"/>
</dbReference>
<name>A0A8B7N167_HYAAZ</name>
<dbReference type="GeneID" id="108665086"/>
<feature type="compositionally biased region" description="Low complexity" evidence="10">
    <location>
        <begin position="181"/>
        <end position="193"/>
    </location>
</feature>
<dbReference type="GO" id="GO:0005737">
    <property type="term" value="C:cytoplasm"/>
    <property type="evidence" value="ECO:0007669"/>
    <property type="project" value="UniProtKB-SubCell"/>
</dbReference>
<accession>A0A8B7N167</accession>
<evidence type="ECO:0000256" key="6">
    <source>
        <dbReference type="ARBA" id="ARBA00055283"/>
    </source>
</evidence>
<gene>
    <name evidence="13" type="primary">LOC108665086</name>
</gene>
<feature type="region of interest" description="Disordered" evidence="10">
    <location>
        <begin position="619"/>
        <end position="662"/>
    </location>
</feature>
<feature type="region of interest" description="Disordered" evidence="10">
    <location>
        <begin position="680"/>
        <end position="717"/>
    </location>
</feature>
<feature type="compositionally biased region" description="Low complexity" evidence="10">
    <location>
        <begin position="649"/>
        <end position="660"/>
    </location>
</feature>
<evidence type="ECO:0000256" key="7">
    <source>
        <dbReference type="ARBA" id="ARBA00065268"/>
    </source>
</evidence>
<organism evidence="12 13">
    <name type="scientific">Hyalella azteca</name>
    <name type="common">Amphipod</name>
    <dbReference type="NCBI Taxonomy" id="294128"/>
    <lineage>
        <taxon>Eukaryota</taxon>
        <taxon>Metazoa</taxon>
        <taxon>Ecdysozoa</taxon>
        <taxon>Arthropoda</taxon>
        <taxon>Crustacea</taxon>
        <taxon>Multicrustacea</taxon>
        <taxon>Malacostraca</taxon>
        <taxon>Eumalacostraca</taxon>
        <taxon>Peracarida</taxon>
        <taxon>Amphipoda</taxon>
        <taxon>Senticaudata</taxon>
        <taxon>Talitrida</taxon>
        <taxon>Talitroidea</taxon>
        <taxon>Hyalellidae</taxon>
        <taxon>Hyalella</taxon>
    </lineage>
</organism>
<evidence type="ECO:0000256" key="5">
    <source>
        <dbReference type="ARBA" id="ARBA00022990"/>
    </source>
</evidence>
<feature type="compositionally biased region" description="Polar residues" evidence="10">
    <location>
        <begin position="194"/>
        <end position="203"/>
    </location>
</feature>
<evidence type="ECO:0000259" key="11">
    <source>
        <dbReference type="PROSITE" id="PS50086"/>
    </source>
</evidence>
<dbReference type="KEGG" id="hazt:108665086"/>
<protein>
    <recommendedName>
        <fullName evidence="8">TBC1 domain family member 15</fullName>
    </recommendedName>
    <alternativeName>
        <fullName evidence="9">GTPase-activating protein RAB7</fullName>
    </alternativeName>
</protein>
<keyword evidence="3" id="KW-0963">Cytoplasm</keyword>
<dbReference type="CTD" id="33184"/>
<dbReference type="FunFam" id="1.10.472.80:FF:000005">
    <property type="entry name" value="TBC1 domain family member 15"/>
    <property type="match status" value="1"/>
</dbReference>
<comment type="function">
    <text evidence="6">Acts as a GTPase activating protein for RAB7A. Does not act on RAB4, RAB5 or RAB6.</text>
</comment>